<evidence type="ECO:0000259" key="11">
    <source>
        <dbReference type="PROSITE" id="PS52004"/>
    </source>
</evidence>
<dbReference type="Proteomes" id="UP000007797">
    <property type="component" value="Unassembled WGS sequence"/>
</dbReference>
<dbReference type="InterPro" id="IPR016035">
    <property type="entry name" value="Acyl_Trfase/lysoPLipase"/>
</dbReference>
<evidence type="ECO:0000256" key="4">
    <source>
        <dbReference type="ARBA" id="ARBA00022679"/>
    </source>
</evidence>
<evidence type="ECO:0000259" key="12">
    <source>
        <dbReference type="PROSITE" id="PS52019"/>
    </source>
</evidence>
<dbReference type="InterPro" id="IPR020843">
    <property type="entry name" value="ER"/>
</dbReference>
<dbReference type="SUPFAM" id="SSF55048">
    <property type="entry name" value="Probable ACP-binding domain of malonyl-CoA ACP transacylase"/>
    <property type="match status" value="1"/>
</dbReference>
<dbReference type="Pfam" id="PF22621">
    <property type="entry name" value="CurL-like_PKS_C"/>
    <property type="match status" value="1"/>
</dbReference>
<dbReference type="GO" id="GO:0018893">
    <property type="term" value="P:dibenzofuran metabolic process"/>
    <property type="evidence" value="ECO:0007669"/>
    <property type="project" value="EnsemblProtists"/>
</dbReference>
<dbReference type="GeneID" id="14868040"/>
<dbReference type="InterPro" id="IPR011032">
    <property type="entry name" value="GroES-like_sf"/>
</dbReference>
<dbReference type="InterPro" id="IPR020841">
    <property type="entry name" value="PKS_Beta-ketoAc_synthase_dom"/>
</dbReference>
<dbReference type="Gene3D" id="3.10.129.110">
    <property type="entry name" value="Polyketide synthase dehydratase"/>
    <property type="match status" value="1"/>
</dbReference>
<dbReference type="GO" id="GO:0010628">
    <property type="term" value="P:positive regulation of gene expression"/>
    <property type="evidence" value="ECO:0007669"/>
    <property type="project" value="EnsemblProtists"/>
</dbReference>
<dbReference type="InterPro" id="IPR050444">
    <property type="entry name" value="Polyketide_Synthase"/>
</dbReference>
<dbReference type="Pfam" id="PF08240">
    <property type="entry name" value="ADH_N"/>
    <property type="match status" value="1"/>
</dbReference>
<dbReference type="Gene3D" id="3.90.180.10">
    <property type="entry name" value="Medium-chain alcohol dehydrogenases, catalytic domain"/>
    <property type="match status" value="1"/>
</dbReference>
<dbReference type="EMBL" id="GL883025">
    <property type="protein sequence ID" value="EGG15969.1"/>
    <property type="molecule type" value="Genomic_DNA"/>
</dbReference>
<dbReference type="FunFam" id="3.40.50.720:FF:000209">
    <property type="entry name" value="Polyketide synthase Pks12"/>
    <property type="match status" value="1"/>
</dbReference>
<dbReference type="InterPro" id="IPR014031">
    <property type="entry name" value="Ketoacyl_synth_C"/>
</dbReference>
<feature type="compositionally biased region" description="Low complexity" evidence="9">
    <location>
        <begin position="2401"/>
        <end position="2416"/>
    </location>
</feature>
<dbReference type="Pfam" id="PF00195">
    <property type="entry name" value="Chal_sti_synt_N"/>
    <property type="match status" value="1"/>
</dbReference>
<dbReference type="InterPro" id="IPR001227">
    <property type="entry name" value="Ac_transferase_dom_sf"/>
</dbReference>
<sequence>MKIEPVAIIGIGCKYPGDVSTLDEFWQLISQGHDFLTPVPGDRWSQHLSSKEQKLKNTIGGFISGIDQFDNEFFGISPKESSQIDPQQRLILQISMEALEDAKISLNQIKGTNTGVFIGSSSTDYQRNMEIGDINQFSTVGSNPSFLSNRLSYFLDITGPSMTINTACSSSLVALHLAANSIWNDECRMAIVGGVNLIASPQQSIDYGEAGLTSQQPQGRCFAFDARADGYVRSEGAGILILKNLSDALKDKDEIYSIILNTSTNTNGKTPRGIAAPRSSHQEQLIEQLLSPLGTNANDIGYFECHGTGTQMGDLNELTAIGNSLGKLRDNPLPIGSTKANLGHLEGGSGICSVIKTIGCLKNRSIPPMCPQSYATPNPNIPFKQLNLYIPTGSTTIPWIEKTRLAIVNSFGVGGSNCNVLLSSFDQLDQNTININNTNTMSTVDQKMIDVFTISVNRNRSQGEEQLKQRIKDVYEYIQSNPKVDIKDICYTSTVRTNHLSNRVSFVVDSRDNLLDQLTGFLSDNFDTNTIRSNNMTGTGEMMEFTKKKLGFVFSGQGQQWITMGKELFDVSNTFRTEFIRCSSMFQAISGWSLVDKLFDTKNKEEIHGTWLAQPSIFAFQASLTVLLRECGIIPSAVIGHSLGEVSAAYASGMLTLEDAVKLIWLRSTLQNKTSGSGKMCVAMANAQTIQHLITKHGYAKNISVAGDNSPKSVGVAGDHESMNSFLSILESANISYKLIRINAGFHCHLMDSIKEEFYRLFPKNFQYGQSMIPMYSTTTATLITDPSQLNVDYWWNNIRETVLFRTAFELVRANEELDGFLEISAHPIIALNVSQCLRGSDNGSHDDHFILPTVNRDAPSMETLLVTLSKLYVGGYDIDWSGIYPMARQGGLCKAIKLPHRRWNMDHFWVENYQLKNDRLDVPRYPSLTRRIVSLLPCFETRLNSPRFKYLLDHSIQSLSILPYSFYLEIVYSSMYELLEKENNKDDHRHFTINQMEIKNALVLDSKLSNTIQIQYNSDCTSFEIGSLQSNVQVPQQWVVHAVGQIQYIQQQQQSSAAKRVGFNSVSLSSSTTQNMVVLNGNEFYEKIAKHGYHYGQNFQAVKKTTLLDQDTQISEIKLPQTGDCKMHCPSHFRLAHPSLLDACLQGTFAPFELDHQSHSRGLWIPQNLGKLEHFQNDHHSFAFDDSLYSYSKIISRNDQSKIITTSITLCDSNQNTLLEISDLVLKCIQFTNPPLQQQQHSSSTSQKQSTSFWGYEWNESDEGEIRDTNNNNNNIPTVIFTNDKSSFYTQHLIELFGNNRRGQSSNIYVVVSDETSTINHQDLEAIDEQDQNESNDNAIEVEIVNNGITVIQLKNTVDPNHSMEQFQELFSILSENHRSMSSVTWRFILLADSFVESQSQTNVTPMPTSVAPIMIDSVLDVERNYANLLSLIQNIMKQEIRGKLWMVTKGGQHVNPIDTVNLCQYSLVGMMRTVSNEYPHLQVSMIDMDSNPWSDESNISQLVKELHRENSHWEVAFRNGKRFTYHLVPIQTQLESYQSNETFSSSPRYEAIVGQGGIIGTLKLVEKPNQMPTQPNHVKVKVTNSSLNFRDILKNLGRDYDVDQLATMGDEFSGTIVQVGPGIDQEKSFKVGDRVFGIHMSRSMTNYVCCPADLVFKTPDQWTDEMACTIPLVFLTAWYSLLSQARLERGESILIHSACGGVGLAALQIAKHIGADIYVTVGTNDKRQFLQNAPYSIPAHKIFDSRSLSFKEALMNATGGNGVNVVLNSLSGDFVGHSLQCVAPYGRFVEIGKKDIYSDSKLGLYPFRNNLSYLAVDIMQMTLNKRSTLSQLMENSMLPLFNQSILESLPLTVFGVSRLVPSIRHMSAGTHIGKIIVQWSQDQLDAAKNNDLTVQMNHRVRSEGGTHLIAGFGVLAQSTARVLARLGASTIVFVSRSGMDNNSSGDRQSIVSELVGQGVDVHVKKCNLEDPMKVDELIQYGMVSLPPVCGVFLATGVLNDKLIYNQSSDSIKPPLRSKACVAINLANATSSMTLDYFITISSCTTILGNLGQSNYATANRFVEGLSHRLRQRGVHATCIHLSPIPSSAGMAANHMVLSNLNNMGFTPFTSVQQLESGLVNCFQHDPSFNNIIFSIYNYNKWNNAIPNFRGLNSFLQLNESIPQQKITFISTTTTPAPFKPLPLTIESPIILSTPKSNLPLPNIIDKFDQPKTKLVPTPTTKKIIKKIVKQKKKKNLSTTTPTIVAVPTNSNQVEQGEKVLKQVLSDIMEVKMEKIDNTIPLKDYGLDSLLATEFSNTIQNKLNVFIPSLTLLDRKTNINHIVKNILSKSGSPTSLESKQQQPEEEEEYEEIEVEEEIIVEEEEEEEIKTTIHKILNKKQQQKSIDQDIIITKPNNNYDQSPSHQPSSSSSSNNNSTIIMESEMATVVIGIEPIGAPYLKQQKDIMKLFEPSVPEKEFLRNVYSNCKIRQRHYWFDMKDLSMIDAKTSERNLMFTKLVKDTVLQAAERVITNAGIDRSLITHVVGVTSTGMLAPSIDAILVRELGLSDTTGRTMINFMGCGAAIIGLRTSWVHARARPGKYVLLVCVEASSINMEVDLASRGDLVSNCIFSDGAVATLISTQPRSQLGGKGYVEMVDDISYLMEDSLDALHMHFGDKGINLTLRPQLSMCIARNIKPTITDFLAKSNLTVQDIHFWAVHPGGRRILEAVHEGLDLAQEELADSYDVMKWYGNMVSCSALYVLKRVMNRILLMKQEGSSGMDHGMVMAFSPGASIEAILLKLIK</sequence>
<feature type="active site" description="Proton donor; for dehydratase activity" evidence="8">
    <location>
        <position position="1143"/>
    </location>
</feature>
<dbReference type="PANTHER" id="PTHR45681:SF6">
    <property type="entry name" value="POLYKETIDE SYNTHASE 37"/>
    <property type="match status" value="1"/>
</dbReference>
<dbReference type="InterPro" id="IPR014030">
    <property type="entry name" value="Ketoacyl_synth_N"/>
</dbReference>
<dbReference type="Pfam" id="PF00550">
    <property type="entry name" value="PP-binding"/>
    <property type="match status" value="1"/>
</dbReference>
<dbReference type="KEGG" id="dfa:DFA_09640"/>
<reference evidence="14" key="1">
    <citation type="journal article" date="2011" name="Genome Res.">
        <title>Phylogeny-wide analysis of social amoeba genomes highlights ancient origins for complex intercellular communication.</title>
        <authorList>
            <person name="Heidel A.J."/>
            <person name="Lawal H.M."/>
            <person name="Felder M."/>
            <person name="Schilde C."/>
            <person name="Helps N.R."/>
            <person name="Tunggal B."/>
            <person name="Rivero F."/>
            <person name="John U."/>
            <person name="Schleicher M."/>
            <person name="Eichinger L."/>
            <person name="Platzer M."/>
            <person name="Noegel A.A."/>
            <person name="Schaap P."/>
            <person name="Gloeckner G."/>
        </authorList>
    </citation>
    <scope>NUCLEOTIDE SEQUENCE [LARGE SCALE GENOMIC DNA]</scope>
    <source>
        <strain evidence="14">SH3</strain>
    </source>
</reference>
<feature type="active site" description="Proton acceptor; for dehydratase activity" evidence="8">
    <location>
        <position position="955"/>
    </location>
</feature>
<feature type="region of interest" description="N-terminal hotdog fold" evidence="8">
    <location>
        <begin position="923"/>
        <end position="1054"/>
    </location>
</feature>
<dbReference type="SMART" id="SM00829">
    <property type="entry name" value="PKS_ER"/>
    <property type="match status" value="1"/>
</dbReference>
<dbReference type="SUPFAM" id="SSF47336">
    <property type="entry name" value="ACP-like"/>
    <property type="match status" value="1"/>
</dbReference>
<dbReference type="Pfam" id="PF02801">
    <property type="entry name" value="Ketoacyl-synt_C"/>
    <property type="match status" value="1"/>
</dbReference>
<gene>
    <name evidence="13" type="primary">stlB</name>
    <name evidence="13" type="ORF">DFA_09640</name>
</gene>
<keyword evidence="5" id="KW-0521">NADP</keyword>
<evidence type="ECO:0000256" key="7">
    <source>
        <dbReference type="ARBA" id="ARBA00023315"/>
    </source>
</evidence>
<keyword evidence="14" id="KW-1185">Reference proteome</keyword>
<keyword evidence="7" id="KW-0012">Acyltransferase</keyword>
<dbReference type="CDD" id="cd00833">
    <property type="entry name" value="PKS"/>
    <property type="match status" value="1"/>
</dbReference>
<dbReference type="PROSITE" id="PS50075">
    <property type="entry name" value="CARRIER"/>
    <property type="match status" value="1"/>
</dbReference>
<dbReference type="CDD" id="cd00831">
    <property type="entry name" value="CHS_like"/>
    <property type="match status" value="1"/>
</dbReference>
<dbReference type="GO" id="GO:0031149">
    <property type="term" value="P:sorocarp stalk cell differentiation"/>
    <property type="evidence" value="ECO:0007669"/>
    <property type="project" value="EnsemblProtists"/>
</dbReference>
<dbReference type="PROSITE" id="PS52019">
    <property type="entry name" value="PKS_MFAS_DH"/>
    <property type="match status" value="1"/>
</dbReference>
<dbReference type="InterPro" id="IPR013149">
    <property type="entry name" value="ADH-like_C"/>
</dbReference>
<evidence type="ECO:0000313" key="14">
    <source>
        <dbReference type="Proteomes" id="UP000007797"/>
    </source>
</evidence>
<evidence type="ECO:0000256" key="1">
    <source>
        <dbReference type="ARBA" id="ARBA00001957"/>
    </source>
</evidence>
<feature type="domain" description="PKS/mFAS DH" evidence="12">
    <location>
        <begin position="923"/>
        <end position="1236"/>
    </location>
</feature>
<dbReference type="InterPro" id="IPR020807">
    <property type="entry name" value="PKS_DH"/>
</dbReference>
<feature type="domain" description="Carrier" evidence="10">
    <location>
        <begin position="2253"/>
        <end position="2331"/>
    </location>
</feature>
<dbReference type="PROSITE" id="PS52004">
    <property type="entry name" value="KS3_2"/>
    <property type="match status" value="1"/>
</dbReference>
<feature type="compositionally biased region" description="Polar residues" evidence="9">
    <location>
        <begin position="2331"/>
        <end position="2342"/>
    </location>
</feature>
<feature type="region of interest" description="Disordered" evidence="9">
    <location>
        <begin position="2331"/>
        <end position="2354"/>
    </location>
</feature>
<dbReference type="OrthoDB" id="329835at2759"/>
<dbReference type="Gene3D" id="3.40.366.10">
    <property type="entry name" value="Malonyl-Coenzyme A Acyl Carrier Protein, domain 2"/>
    <property type="match status" value="1"/>
</dbReference>
<protein>
    <submittedName>
        <fullName evidence="13">Polyketide synthase</fullName>
    </submittedName>
</protein>
<dbReference type="SUPFAM" id="SSF51735">
    <property type="entry name" value="NAD(P)-binding Rossmann-fold domains"/>
    <property type="match status" value="3"/>
</dbReference>
<dbReference type="SMART" id="SM00822">
    <property type="entry name" value="PKS_KR"/>
    <property type="match status" value="1"/>
</dbReference>
<dbReference type="Pfam" id="PF02797">
    <property type="entry name" value="Chal_sti_synt_C"/>
    <property type="match status" value="1"/>
</dbReference>
<dbReference type="Pfam" id="PF08659">
    <property type="entry name" value="KR"/>
    <property type="match status" value="1"/>
</dbReference>
<feature type="compositionally biased region" description="Acidic residues" evidence="9">
    <location>
        <begin position="2344"/>
        <end position="2354"/>
    </location>
</feature>
<dbReference type="InterPro" id="IPR036736">
    <property type="entry name" value="ACP-like_sf"/>
</dbReference>
<dbReference type="GO" id="GO:0004315">
    <property type="term" value="F:3-oxoacyl-[acyl-carrier-protein] synthase activity"/>
    <property type="evidence" value="ECO:0007669"/>
    <property type="project" value="InterPro"/>
</dbReference>
<dbReference type="InterPro" id="IPR009081">
    <property type="entry name" value="PP-bd_ACP"/>
</dbReference>
<proteinExistence type="predicted"/>
<feature type="domain" description="Ketosynthase family 3 (KS3)" evidence="11">
    <location>
        <begin position="3"/>
        <end position="424"/>
    </location>
</feature>
<dbReference type="InterPro" id="IPR049900">
    <property type="entry name" value="PKS_mFAS_DH"/>
</dbReference>
<dbReference type="SUPFAM" id="SSF52151">
    <property type="entry name" value="FabD/lysophospholipase-like"/>
    <property type="match status" value="1"/>
</dbReference>
<evidence type="ECO:0000259" key="10">
    <source>
        <dbReference type="PROSITE" id="PS50075"/>
    </source>
</evidence>
<dbReference type="GO" id="GO:0031148">
    <property type="term" value="P:DIF-1 biosynthetic process"/>
    <property type="evidence" value="ECO:0007669"/>
    <property type="project" value="EnsemblProtists"/>
</dbReference>
<keyword evidence="4" id="KW-0808">Transferase</keyword>
<dbReference type="SUPFAM" id="SSF50129">
    <property type="entry name" value="GroES-like"/>
    <property type="match status" value="1"/>
</dbReference>
<dbReference type="InterPro" id="IPR036291">
    <property type="entry name" value="NAD(P)-bd_dom_sf"/>
</dbReference>
<dbReference type="InterPro" id="IPR016039">
    <property type="entry name" value="Thiolase-like"/>
</dbReference>
<comment type="cofactor">
    <cofactor evidence="1">
        <name>pantetheine 4'-phosphate</name>
        <dbReference type="ChEBI" id="CHEBI:47942"/>
    </cofactor>
</comment>
<dbReference type="STRING" id="1054147.F4Q869"/>
<evidence type="ECO:0000256" key="2">
    <source>
        <dbReference type="ARBA" id="ARBA00022450"/>
    </source>
</evidence>
<evidence type="ECO:0000256" key="8">
    <source>
        <dbReference type="PROSITE-ProRule" id="PRU01363"/>
    </source>
</evidence>
<organism evidence="13 14">
    <name type="scientific">Cavenderia fasciculata</name>
    <name type="common">Slime mold</name>
    <name type="synonym">Dictyostelium fasciculatum</name>
    <dbReference type="NCBI Taxonomy" id="261658"/>
    <lineage>
        <taxon>Eukaryota</taxon>
        <taxon>Amoebozoa</taxon>
        <taxon>Evosea</taxon>
        <taxon>Eumycetozoa</taxon>
        <taxon>Dictyostelia</taxon>
        <taxon>Acytosteliales</taxon>
        <taxon>Cavenderiaceae</taxon>
        <taxon>Cavenderia</taxon>
    </lineage>
</organism>
<evidence type="ECO:0000256" key="9">
    <source>
        <dbReference type="SAM" id="MobiDB-lite"/>
    </source>
</evidence>
<dbReference type="SMART" id="SM00826">
    <property type="entry name" value="PKS_DH"/>
    <property type="match status" value="1"/>
</dbReference>
<evidence type="ECO:0000313" key="13">
    <source>
        <dbReference type="EMBL" id="EGG15969.1"/>
    </source>
</evidence>
<feature type="region of interest" description="Disordered" evidence="9">
    <location>
        <begin position="2394"/>
        <end position="2416"/>
    </location>
</feature>
<dbReference type="GO" id="GO:0006633">
    <property type="term" value="P:fatty acid biosynthetic process"/>
    <property type="evidence" value="ECO:0007669"/>
    <property type="project" value="InterPro"/>
</dbReference>
<dbReference type="PROSITE" id="PS00606">
    <property type="entry name" value="KS3_1"/>
    <property type="match status" value="1"/>
</dbReference>
<evidence type="ECO:0000256" key="5">
    <source>
        <dbReference type="ARBA" id="ARBA00022857"/>
    </source>
</evidence>
<dbReference type="Pfam" id="PF00107">
    <property type="entry name" value="ADH_zinc_N"/>
    <property type="match status" value="1"/>
</dbReference>
<accession>F4Q869</accession>
<dbReference type="Pfam" id="PF00109">
    <property type="entry name" value="ketoacyl-synt"/>
    <property type="match status" value="1"/>
</dbReference>
<name>F4Q869_CACFS</name>
<dbReference type="Gene3D" id="3.40.50.720">
    <property type="entry name" value="NAD(P)-binding Rossmann-like Domain"/>
    <property type="match status" value="2"/>
</dbReference>
<dbReference type="RefSeq" id="XP_004352294.1">
    <property type="nucleotide sequence ID" value="XM_004352242.1"/>
</dbReference>
<dbReference type="InterPro" id="IPR013154">
    <property type="entry name" value="ADH-like_N"/>
</dbReference>
<evidence type="ECO:0000256" key="6">
    <source>
        <dbReference type="ARBA" id="ARBA00023268"/>
    </source>
</evidence>
<dbReference type="SUPFAM" id="SSF53901">
    <property type="entry name" value="Thiolase-like"/>
    <property type="match status" value="2"/>
</dbReference>
<dbReference type="InterPro" id="IPR014043">
    <property type="entry name" value="Acyl_transferase_dom"/>
</dbReference>
<dbReference type="InterPro" id="IPR013968">
    <property type="entry name" value="PKS_KR"/>
</dbReference>
<keyword evidence="2" id="KW-0596">Phosphopantetheine</keyword>
<dbReference type="InterPro" id="IPR001099">
    <property type="entry name" value="Chalcone/stilbene_synt_N"/>
</dbReference>
<dbReference type="Pfam" id="PF00698">
    <property type="entry name" value="Acyl_transf_1"/>
    <property type="match status" value="1"/>
</dbReference>
<dbReference type="InterPro" id="IPR018201">
    <property type="entry name" value="Ketoacyl_synth_AS"/>
</dbReference>
<dbReference type="Gene3D" id="3.40.47.10">
    <property type="match status" value="3"/>
</dbReference>
<dbReference type="GO" id="GO:0048102">
    <property type="term" value="P:autophagic cell death"/>
    <property type="evidence" value="ECO:0007669"/>
    <property type="project" value="EnsemblProtists"/>
</dbReference>
<dbReference type="SMART" id="SM00827">
    <property type="entry name" value="PKS_AT"/>
    <property type="match status" value="1"/>
</dbReference>
<dbReference type="InterPro" id="IPR016036">
    <property type="entry name" value="Malonyl_transacylase_ACP-bd"/>
</dbReference>
<dbReference type="InterPro" id="IPR049552">
    <property type="entry name" value="PKS_DH_N"/>
</dbReference>
<evidence type="ECO:0000256" key="3">
    <source>
        <dbReference type="ARBA" id="ARBA00022553"/>
    </source>
</evidence>
<dbReference type="GO" id="GO:0030639">
    <property type="term" value="P:polyketide biosynthetic process"/>
    <property type="evidence" value="ECO:0007669"/>
    <property type="project" value="EnsemblProtists"/>
</dbReference>
<feature type="region of interest" description="C-terminal hotdog fold" evidence="8">
    <location>
        <begin position="1074"/>
        <end position="1236"/>
    </location>
</feature>
<dbReference type="Pfam" id="PF14765">
    <property type="entry name" value="PS-DH"/>
    <property type="match status" value="1"/>
</dbReference>
<dbReference type="InterPro" id="IPR042104">
    <property type="entry name" value="PKS_dehydratase_sf"/>
</dbReference>
<keyword evidence="3" id="KW-0597">Phosphoprotein</keyword>
<dbReference type="GO" id="GO:0010629">
    <property type="term" value="P:negative regulation of gene expression"/>
    <property type="evidence" value="ECO:0007669"/>
    <property type="project" value="EnsemblProtists"/>
</dbReference>
<dbReference type="SMART" id="SM00825">
    <property type="entry name" value="PKS_KS"/>
    <property type="match status" value="1"/>
</dbReference>
<dbReference type="GO" id="GO:0031288">
    <property type="term" value="P:sorocarp morphogenesis"/>
    <property type="evidence" value="ECO:0007669"/>
    <property type="project" value="EnsemblProtists"/>
</dbReference>
<dbReference type="CDD" id="cd05195">
    <property type="entry name" value="enoyl_red"/>
    <property type="match status" value="1"/>
</dbReference>
<dbReference type="GO" id="GO:0016491">
    <property type="term" value="F:oxidoreductase activity"/>
    <property type="evidence" value="ECO:0007669"/>
    <property type="project" value="InterPro"/>
</dbReference>
<dbReference type="OMA" id="KMRGGEF"/>
<dbReference type="InterPro" id="IPR012328">
    <property type="entry name" value="Chalcone/stilbene_synt_C"/>
</dbReference>
<dbReference type="PANTHER" id="PTHR45681">
    <property type="entry name" value="POLYKETIDE SYNTHASE 44-RELATED"/>
    <property type="match status" value="1"/>
</dbReference>
<dbReference type="Gene3D" id="3.30.70.3290">
    <property type="match status" value="1"/>
</dbReference>
<dbReference type="Pfam" id="PF21089">
    <property type="entry name" value="PKS_DH_N"/>
    <property type="match status" value="1"/>
</dbReference>
<dbReference type="InterPro" id="IPR049551">
    <property type="entry name" value="PKS_DH_C"/>
</dbReference>
<dbReference type="Gene3D" id="1.10.1200.10">
    <property type="entry name" value="ACP-like"/>
    <property type="match status" value="1"/>
</dbReference>
<dbReference type="InterPro" id="IPR057326">
    <property type="entry name" value="KR_dom"/>
</dbReference>
<keyword evidence="6" id="KW-0511">Multifunctional enzyme</keyword>